<protein>
    <submittedName>
        <fullName evidence="3">MurR/RpiR family transcriptional regulator</fullName>
    </submittedName>
</protein>
<dbReference type="EMBL" id="QXXQ01000013">
    <property type="protein sequence ID" value="RID90410.1"/>
    <property type="molecule type" value="Genomic_DNA"/>
</dbReference>
<dbReference type="InterPro" id="IPR001347">
    <property type="entry name" value="SIS_dom"/>
</dbReference>
<dbReference type="InterPro" id="IPR000281">
    <property type="entry name" value="HTH_RpiR"/>
</dbReference>
<proteinExistence type="predicted"/>
<dbReference type="InterPro" id="IPR046348">
    <property type="entry name" value="SIS_dom_sf"/>
</dbReference>
<dbReference type="GO" id="GO:1901135">
    <property type="term" value="P:carbohydrate derivative metabolic process"/>
    <property type="evidence" value="ECO:0007669"/>
    <property type="project" value="InterPro"/>
</dbReference>
<dbReference type="GO" id="GO:0097367">
    <property type="term" value="F:carbohydrate derivative binding"/>
    <property type="evidence" value="ECO:0007669"/>
    <property type="project" value="InterPro"/>
</dbReference>
<organism evidence="3 4">
    <name type="scientific">Gemmobacter lutimaris</name>
    <dbReference type="NCBI Taxonomy" id="2306023"/>
    <lineage>
        <taxon>Bacteria</taxon>
        <taxon>Pseudomonadati</taxon>
        <taxon>Pseudomonadota</taxon>
        <taxon>Alphaproteobacteria</taxon>
        <taxon>Rhodobacterales</taxon>
        <taxon>Paracoccaceae</taxon>
        <taxon>Gemmobacter</taxon>
    </lineage>
</organism>
<evidence type="ECO:0000259" key="2">
    <source>
        <dbReference type="PROSITE" id="PS51464"/>
    </source>
</evidence>
<sequence length="330" mass="36086">MFDSKRTEALTNRRRGPFGKGAHLPLNALGKLMEPAEGTGLHARLEAILGTGTPVERAIAAYLLNHIADLPFETAASLAARIRVSEVSIGRLARALDYRNLKEMKEALKAEADLKAIAAVSDSPWLKGVALAERFARSEGSKPDGGPAALEREIHAVMRNHETAAGPDFARCARRLASIGQVQIAGFQTERGLAQYMAHNLSYLRPRVTSLALDSGHFAEVFLDDPANTALVIIETRRYSRLAYDLAKAARSQGIPVTLITDPYCGWATEVADEVLRVETDFNHYWDATGQIAGLINLLVNRIFGELGPGIEARLNGISRHYQQFVGHQR</sequence>
<dbReference type="PROSITE" id="PS51071">
    <property type="entry name" value="HTH_RPIR"/>
    <property type="match status" value="1"/>
</dbReference>
<dbReference type="Gene3D" id="1.10.10.10">
    <property type="entry name" value="Winged helix-like DNA-binding domain superfamily/Winged helix DNA-binding domain"/>
    <property type="match status" value="1"/>
</dbReference>
<dbReference type="GO" id="GO:0003677">
    <property type="term" value="F:DNA binding"/>
    <property type="evidence" value="ECO:0007669"/>
    <property type="project" value="InterPro"/>
</dbReference>
<gene>
    <name evidence="3" type="ORF">D2N39_17830</name>
</gene>
<dbReference type="InterPro" id="IPR036388">
    <property type="entry name" value="WH-like_DNA-bd_sf"/>
</dbReference>
<dbReference type="AlphaFoldDB" id="A0A398BR87"/>
<dbReference type="InterPro" id="IPR047640">
    <property type="entry name" value="RpiR-like"/>
</dbReference>
<feature type="domain" description="SIS" evidence="2">
    <location>
        <begin position="172"/>
        <end position="309"/>
    </location>
</feature>
<evidence type="ECO:0000259" key="1">
    <source>
        <dbReference type="PROSITE" id="PS51071"/>
    </source>
</evidence>
<dbReference type="SUPFAM" id="SSF53697">
    <property type="entry name" value="SIS domain"/>
    <property type="match status" value="1"/>
</dbReference>
<evidence type="ECO:0000313" key="4">
    <source>
        <dbReference type="Proteomes" id="UP000266649"/>
    </source>
</evidence>
<dbReference type="InterPro" id="IPR009057">
    <property type="entry name" value="Homeodomain-like_sf"/>
</dbReference>
<evidence type="ECO:0000313" key="3">
    <source>
        <dbReference type="EMBL" id="RID90410.1"/>
    </source>
</evidence>
<dbReference type="PANTHER" id="PTHR30514:SF18">
    <property type="entry name" value="RPIR-FAMILY TRANSCRIPTIONAL REGULATOR"/>
    <property type="match status" value="1"/>
</dbReference>
<dbReference type="PANTHER" id="PTHR30514">
    <property type="entry name" value="GLUCOKINASE"/>
    <property type="match status" value="1"/>
</dbReference>
<accession>A0A398BR87</accession>
<dbReference type="Gene3D" id="3.40.50.10490">
    <property type="entry name" value="Glucose-6-phosphate isomerase like protein, domain 1"/>
    <property type="match status" value="1"/>
</dbReference>
<feature type="domain" description="HTH rpiR-type" evidence="1">
    <location>
        <begin position="39"/>
        <end position="115"/>
    </location>
</feature>
<keyword evidence="4" id="KW-1185">Reference proteome</keyword>
<dbReference type="PROSITE" id="PS51464">
    <property type="entry name" value="SIS"/>
    <property type="match status" value="1"/>
</dbReference>
<comment type="caution">
    <text evidence="3">The sequence shown here is derived from an EMBL/GenBank/DDBJ whole genome shotgun (WGS) entry which is preliminary data.</text>
</comment>
<dbReference type="GO" id="GO:0003700">
    <property type="term" value="F:DNA-binding transcription factor activity"/>
    <property type="evidence" value="ECO:0007669"/>
    <property type="project" value="InterPro"/>
</dbReference>
<name>A0A398BR87_9RHOB</name>
<dbReference type="Proteomes" id="UP000266649">
    <property type="component" value="Unassembled WGS sequence"/>
</dbReference>
<dbReference type="SUPFAM" id="SSF46689">
    <property type="entry name" value="Homeodomain-like"/>
    <property type="match status" value="1"/>
</dbReference>
<reference evidence="3 4" key="1">
    <citation type="submission" date="2018-09" db="EMBL/GenBank/DDBJ databases">
        <title>Gemmobacter lutimaris sp. nov., a marine bacterium isolated from tidal flat.</title>
        <authorList>
            <person name="Lee D.W."/>
            <person name="Yoo Y."/>
            <person name="Kim J.-J."/>
            <person name="Kim B.S."/>
        </authorList>
    </citation>
    <scope>NUCLEOTIDE SEQUENCE [LARGE SCALE GENOMIC DNA]</scope>
    <source>
        <strain evidence="3 4">YJ-T1-11</strain>
    </source>
</reference>